<evidence type="ECO:0000313" key="5">
    <source>
        <dbReference type="Proteomes" id="UP000238650"/>
    </source>
</evidence>
<dbReference type="PROSITE" id="PS51898">
    <property type="entry name" value="TYR_RECOMBINASE"/>
    <property type="match status" value="1"/>
</dbReference>
<dbReference type="AlphaFoldDB" id="A0A2S9QQ48"/>
<keyword evidence="1" id="KW-0233">DNA recombination</keyword>
<dbReference type="EMBL" id="MWZD01000014">
    <property type="protein sequence ID" value="PRI11705.1"/>
    <property type="molecule type" value="Genomic_DNA"/>
</dbReference>
<dbReference type="InterPro" id="IPR013762">
    <property type="entry name" value="Integrase-like_cat_sf"/>
</dbReference>
<dbReference type="Pfam" id="PF00589">
    <property type="entry name" value="Phage_integrase"/>
    <property type="match status" value="1"/>
</dbReference>
<sequence length="141" mass="16139">MEEDQAPEDRQRARDRRGRGHPESARLLQGRPRGTLVHSRQGRRLRIRRRRRAPAFTRCDDEPVGSPHELAHQEVRHHAPGHDQGVRHTHATLLLELGEPPKVVQERLGHSTITTTMNIYSHVTPTMQRSAVDRFAAHLSS</sequence>
<name>A0A2S9QQ48_9MICO</name>
<dbReference type="GO" id="GO:0006310">
    <property type="term" value="P:DNA recombination"/>
    <property type="evidence" value="ECO:0007669"/>
    <property type="project" value="UniProtKB-KW"/>
</dbReference>
<gene>
    <name evidence="4" type="ORF">B4915_04470</name>
</gene>
<comment type="caution">
    <text evidence="4">The sequence shown here is derived from an EMBL/GenBank/DDBJ whole genome shotgun (WGS) entry which is preliminary data.</text>
</comment>
<dbReference type="GO" id="GO:0015074">
    <property type="term" value="P:DNA integration"/>
    <property type="evidence" value="ECO:0007669"/>
    <property type="project" value="InterPro"/>
</dbReference>
<feature type="domain" description="Tyr recombinase" evidence="3">
    <location>
        <begin position="1"/>
        <end position="133"/>
    </location>
</feature>
<feature type="region of interest" description="Disordered" evidence="2">
    <location>
        <begin position="1"/>
        <end position="43"/>
    </location>
</feature>
<dbReference type="SUPFAM" id="SSF56349">
    <property type="entry name" value="DNA breaking-rejoining enzymes"/>
    <property type="match status" value="1"/>
</dbReference>
<dbReference type="Gene3D" id="1.10.443.10">
    <property type="entry name" value="Intergrase catalytic core"/>
    <property type="match status" value="1"/>
</dbReference>
<proteinExistence type="predicted"/>
<reference evidence="4 5" key="1">
    <citation type="journal article" date="2017" name="New Microbes New Infect">
        <title>Genome sequence of 'Leucobacter massiliensis' sp. nov. isolated from human pharynx after travel to the 2014 Hajj.</title>
        <authorList>
            <person name="Leangapichart T."/>
            <person name="Gautret P."/>
            <person name="Nguyen T.T."/>
            <person name="Armstrong N."/>
            <person name="Rolain J.M."/>
        </authorList>
    </citation>
    <scope>NUCLEOTIDE SEQUENCE [LARGE SCALE GENOMIC DNA]</scope>
    <source>
        <strain evidence="4 5">122RC15</strain>
    </source>
</reference>
<dbReference type="OrthoDB" id="1822491at2"/>
<dbReference type="InterPro" id="IPR011010">
    <property type="entry name" value="DNA_brk_join_enz"/>
</dbReference>
<dbReference type="Proteomes" id="UP000238650">
    <property type="component" value="Unassembled WGS sequence"/>
</dbReference>
<dbReference type="GO" id="GO:0003677">
    <property type="term" value="F:DNA binding"/>
    <property type="evidence" value="ECO:0007669"/>
    <property type="project" value="InterPro"/>
</dbReference>
<accession>A0A2S9QQ48</accession>
<evidence type="ECO:0000256" key="1">
    <source>
        <dbReference type="ARBA" id="ARBA00023172"/>
    </source>
</evidence>
<organism evidence="4 5">
    <name type="scientific">Leucobacter massiliensis</name>
    <dbReference type="NCBI Taxonomy" id="1686285"/>
    <lineage>
        <taxon>Bacteria</taxon>
        <taxon>Bacillati</taxon>
        <taxon>Actinomycetota</taxon>
        <taxon>Actinomycetes</taxon>
        <taxon>Micrococcales</taxon>
        <taxon>Microbacteriaceae</taxon>
        <taxon>Leucobacter</taxon>
    </lineage>
</organism>
<evidence type="ECO:0000259" key="3">
    <source>
        <dbReference type="PROSITE" id="PS51898"/>
    </source>
</evidence>
<evidence type="ECO:0000313" key="4">
    <source>
        <dbReference type="EMBL" id="PRI11705.1"/>
    </source>
</evidence>
<protein>
    <recommendedName>
        <fullName evidence="3">Tyr recombinase domain-containing protein</fullName>
    </recommendedName>
</protein>
<evidence type="ECO:0000256" key="2">
    <source>
        <dbReference type="SAM" id="MobiDB-lite"/>
    </source>
</evidence>
<dbReference type="InterPro" id="IPR002104">
    <property type="entry name" value="Integrase_catalytic"/>
</dbReference>
<keyword evidence="5" id="KW-1185">Reference proteome</keyword>